<evidence type="ECO:0000313" key="4">
    <source>
        <dbReference type="EMBL" id="CAF4041976.1"/>
    </source>
</evidence>
<dbReference type="GO" id="GO:0004252">
    <property type="term" value="F:serine-type endopeptidase activity"/>
    <property type="evidence" value="ECO:0007669"/>
    <property type="project" value="InterPro"/>
</dbReference>
<dbReference type="InterPro" id="IPR009003">
    <property type="entry name" value="Peptidase_S1_PA"/>
</dbReference>
<sequence>SVVQLNSTVDILKYPVICLPTEEQSTVIGIAGENGVAIGWGIVNSSTFEQPDALQQIRLPILDPLLPQCSEIMTNDRSQICAGGIEGHNTSTTGSSAVCTDGCNLLETLLDFHTIGVTNFTTNPVPDGYGNFLWTNARYMNAFYHNPLAGYYTVLCSGEYILYADSTFIIQTITNGTTFALSSLFACAAWNDNLLVTIQGELSGTVIQRTTVTIQPFTRTLVNLYWSSIDTVILTTSGGTHNANVVGGSGINIGIDDMCVVI</sequence>
<dbReference type="Proteomes" id="UP000677228">
    <property type="component" value="Unassembled WGS sequence"/>
</dbReference>
<dbReference type="Proteomes" id="UP000682733">
    <property type="component" value="Unassembled WGS sequence"/>
</dbReference>
<dbReference type="SUPFAM" id="SSF50494">
    <property type="entry name" value="Trypsin-like serine proteases"/>
    <property type="match status" value="1"/>
</dbReference>
<dbReference type="EMBL" id="CAJOBC010019460">
    <property type="protein sequence ID" value="CAF4041976.1"/>
    <property type="molecule type" value="Genomic_DNA"/>
</dbReference>
<feature type="non-terminal residue" evidence="2">
    <location>
        <position position="262"/>
    </location>
</feature>
<name>A0A815AXT3_9BILA</name>
<evidence type="ECO:0000313" key="3">
    <source>
        <dbReference type="EMBL" id="CAF1298837.1"/>
    </source>
</evidence>
<dbReference type="GO" id="GO:0006508">
    <property type="term" value="P:proteolysis"/>
    <property type="evidence" value="ECO:0007669"/>
    <property type="project" value="InterPro"/>
</dbReference>
<comment type="caution">
    <text evidence="2">The sequence shown here is derived from an EMBL/GenBank/DDBJ whole genome shotgun (WGS) entry which is preliminary data.</text>
</comment>
<gene>
    <name evidence="2" type="ORF">GPM918_LOCUS26685</name>
    <name evidence="3" type="ORF">OVA965_LOCUS28435</name>
    <name evidence="4" type="ORF">SRO942_LOCUS26886</name>
    <name evidence="5" type="ORF">TMI583_LOCUS29189</name>
</gene>
<evidence type="ECO:0000313" key="2">
    <source>
        <dbReference type="EMBL" id="CAF1262661.1"/>
    </source>
</evidence>
<feature type="domain" description="Peptidase S1" evidence="1">
    <location>
        <begin position="2"/>
        <end position="121"/>
    </location>
</feature>
<dbReference type="EMBL" id="CAJNOQ010010853">
    <property type="protein sequence ID" value="CAF1262661.1"/>
    <property type="molecule type" value="Genomic_DNA"/>
</dbReference>
<dbReference type="OrthoDB" id="10061382at2759"/>
<keyword evidence="6" id="KW-1185">Reference proteome</keyword>
<dbReference type="InterPro" id="IPR043504">
    <property type="entry name" value="Peptidase_S1_PA_chymotrypsin"/>
</dbReference>
<proteinExistence type="predicted"/>
<organism evidence="2 6">
    <name type="scientific">Didymodactylos carnosus</name>
    <dbReference type="NCBI Taxonomy" id="1234261"/>
    <lineage>
        <taxon>Eukaryota</taxon>
        <taxon>Metazoa</taxon>
        <taxon>Spiralia</taxon>
        <taxon>Gnathifera</taxon>
        <taxon>Rotifera</taxon>
        <taxon>Eurotatoria</taxon>
        <taxon>Bdelloidea</taxon>
        <taxon>Philodinida</taxon>
        <taxon>Philodinidae</taxon>
        <taxon>Didymodactylos</taxon>
    </lineage>
</organism>
<reference evidence="2" key="1">
    <citation type="submission" date="2021-02" db="EMBL/GenBank/DDBJ databases">
        <authorList>
            <person name="Nowell W R."/>
        </authorList>
    </citation>
    <scope>NUCLEOTIDE SEQUENCE</scope>
</reference>
<evidence type="ECO:0000313" key="6">
    <source>
        <dbReference type="Proteomes" id="UP000663829"/>
    </source>
</evidence>
<dbReference type="Gene3D" id="2.40.10.10">
    <property type="entry name" value="Trypsin-like serine proteases"/>
    <property type="match status" value="2"/>
</dbReference>
<dbReference type="EMBL" id="CAJOBA010040981">
    <property type="protein sequence ID" value="CAF4104698.1"/>
    <property type="molecule type" value="Genomic_DNA"/>
</dbReference>
<dbReference type="Proteomes" id="UP000681722">
    <property type="component" value="Unassembled WGS sequence"/>
</dbReference>
<dbReference type="AlphaFoldDB" id="A0A815AXT3"/>
<accession>A0A815AXT3</accession>
<evidence type="ECO:0000313" key="5">
    <source>
        <dbReference type="EMBL" id="CAF4104698.1"/>
    </source>
</evidence>
<protein>
    <recommendedName>
        <fullName evidence="1">Peptidase S1 domain-containing protein</fullName>
    </recommendedName>
</protein>
<dbReference type="EMBL" id="CAJNOK010019404">
    <property type="protein sequence ID" value="CAF1298837.1"/>
    <property type="molecule type" value="Genomic_DNA"/>
</dbReference>
<dbReference type="Proteomes" id="UP000663829">
    <property type="component" value="Unassembled WGS sequence"/>
</dbReference>
<dbReference type="Pfam" id="PF00089">
    <property type="entry name" value="Trypsin"/>
    <property type="match status" value="1"/>
</dbReference>
<dbReference type="InterPro" id="IPR001254">
    <property type="entry name" value="Trypsin_dom"/>
</dbReference>
<evidence type="ECO:0000259" key="1">
    <source>
        <dbReference type="Pfam" id="PF00089"/>
    </source>
</evidence>